<dbReference type="eggNOG" id="ENOG502TJQF">
    <property type="taxonomic scope" value="Eukaryota"/>
</dbReference>
<dbReference type="RefSeq" id="XP_003106905.2">
    <property type="nucleotide sequence ID" value="XM_003106857.2"/>
</dbReference>
<dbReference type="GeneID" id="9809843"/>
<dbReference type="KEGG" id="crq:GCK72_022112"/>
<evidence type="ECO:0000313" key="2">
    <source>
        <dbReference type="Proteomes" id="UP000008281"/>
    </source>
</evidence>
<dbReference type="CTD" id="9809843"/>
<dbReference type="AlphaFoldDB" id="E3MAG6"/>
<dbReference type="HOGENOM" id="CLU_1416371_0_0_1"/>
<keyword evidence="2" id="KW-1185">Reference proteome</keyword>
<sequence>MDNEILENEMDVRPYQLAQRRDFEFRFENQPFVVNEEVQNPLNVRIINLLHDRTLDALYEVHDKVEQALEVSQATFEALMSCEETSGDYKCLFDTEVHSNIFVEVCEGDAFLDKLKEFPSKWTVHDAFYQMADLITGRVSCSSSDQMIMFKMRWNVDKRHFVIESLNHITNDAMFPPPIFGQDPPVLRYHRP</sequence>
<dbReference type="Proteomes" id="UP000008281">
    <property type="component" value="Unassembled WGS sequence"/>
</dbReference>
<organism evidence="2">
    <name type="scientific">Caenorhabditis remanei</name>
    <name type="common">Caenorhabditis vulgaris</name>
    <dbReference type="NCBI Taxonomy" id="31234"/>
    <lineage>
        <taxon>Eukaryota</taxon>
        <taxon>Metazoa</taxon>
        <taxon>Ecdysozoa</taxon>
        <taxon>Nematoda</taxon>
        <taxon>Chromadorea</taxon>
        <taxon>Rhabditida</taxon>
        <taxon>Rhabditina</taxon>
        <taxon>Rhabditomorpha</taxon>
        <taxon>Rhabditoidea</taxon>
        <taxon>Rhabditidae</taxon>
        <taxon>Peloderinae</taxon>
        <taxon>Caenorhabditis</taxon>
    </lineage>
</organism>
<reference evidence="1" key="1">
    <citation type="submission" date="2007-07" db="EMBL/GenBank/DDBJ databases">
        <title>PCAP assembly of the Caenorhabditis remanei genome.</title>
        <authorList>
            <consortium name="The Caenorhabditis remanei Sequencing Consortium"/>
            <person name="Wilson R.K."/>
        </authorList>
    </citation>
    <scope>NUCLEOTIDE SEQUENCE [LARGE SCALE GENOMIC DNA]</scope>
    <source>
        <strain evidence="1">PB4641</strain>
    </source>
</reference>
<evidence type="ECO:0000313" key="1">
    <source>
        <dbReference type="EMBL" id="EFO96745.1"/>
    </source>
</evidence>
<protein>
    <submittedName>
        <fullName evidence="1">Uncharacterized protein</fullName>
    </submittedName>
</protein>
<dbReference type="EMBL" id="DS268431">
    <property type="protein sequence ID" value="EFO96745.1"/>
    <property type="molecule type" value="Genomic_DNA"/>
</dbReference>
<accession>E3MAG6</accession>
<gene>
    <name evidence="1" type="ORF">CRE_17161</name>
</gene>
<dbReference type="OrthoDB" id="5782373at2759"/>
<name>E3MAG6_CAERE</name>
<proteinExistence type="predicted"/>